<comment type="caution">
    <text evidence="1">The sequence shown here is derived from an EMBL/GenBank/DDBJ whole genome shotgun (WGS) entry which is preliminary data.</text>
</comment>
<organism evidence="1">
    <name type="scientific">Pongo abelii</name>
    <name type="common">Sumatran orangutan</name>
    <name type="synonym">Pongo pygmaeus abelii</name>
    <dbReference type="NCBI Taxonomy" id="9601"/>
    <lineage>
        <taxon>Eukaryota</taxon>
        <taxon>Metazoa</taxon>
        <taxon>Chordata</taxon>
        <taxon>Craniata</taxon>
        <taxon>Vertebrata</taxon>
        <taxon>Euteleostomi</taxon>
        <taxon>Mammalia</taxon>
        <taxon>Eutheria</taxon>
        <taxon>Euarchontoglires</taxon>
        <taxon>Primates</taxon>
        <taxon>Haplorrhini</taxon>
        <taxon>Catarrhini</taxon>
        <taxon>Hominidae</taxon>
        <taxon>Pongo</taxon>
    </lineage>
</organism>
<sequence>MSGTQGHFLRQCWLSRSSWGAPGATLSAPKAVFPS</sequence>
<name>A0A2J8R3Y0_PONAB</name>
<reference evidence="1" key="1">
    <citation type="submission" date="2017-12" db="EMBL/GenBank/DDBJ databases">
        <title>High-resolution comparative analysis of great ape genomes.</title>
        <authorList>
            <person name="Pollen A."/>
            <person name="Hastie A."/>
            <person name="Hormozdiari F."/>
            <person name="Dougherty M."/>
            <person name="Liu R."/>
            <person name="Chaisson M."/>
            <person name="Hoppe E."/>
            <person name="Hill C."/>
            <person name="Pang A."/>
            <person name="Hillier L."/>
            <person name="Baker C."/>
            <person name="Armstrong J."/>
            <person name="Shendure J."/>
            <person name="Paten B."/>
            <person name="Wilson R."/>
            <person name="Chao H."/>
            <person name="Schneider V."/>
            <person name="Ventura M."/>
            <person name="Kronenberg Z."/>
            <person name="Murali S."/>
            <person name="Gordon D."/>
            <person name="Cantsilieris S."/>
            <person name="Munson K."/>
            <person name="Nelson B."/>
            <person name="Raja A."/>
            <person name="Underwood J."/>
            <person name="Diekhans M."/>
            <person name="Fiddes I."/>
            <person name="Haussler D."/>
            <person name="Eichler E."/>
        </authorList>
    </citation>
    <scope>NUCLEOTIDE SEQUENCE [LARGE SCALE GENOMIC DNA]</scope>
    <source>
        <strain evidence="1">Susie</strain>
    </source>
</reference>
<accession>A0A2J8R3Y0</accession>
<dbReference type="EMBL" id="NDHI03003769">
    <property type="protein sequence ID" value="PNJ03222.1"/>
    <property type="molecule type" value="Genomic_DNA"/>
</dbReference>
<protein>
    <submittedName>
        <fullName evidence="1">SCAMP4 isoform 10</fullName>
    </submittedName>
</protein>
<proteinExistence type="predicted"/>
<gene>
    <name evidence="1" type="ORF">CR201_G0054283</name>
</gene>
<dbReference type="AlphaFoldDB" id="A0A2J8R3Y0"/>
<evidence type="ECO:0000313" key="1">
    <source>
        <dbReference type="EMBL" id="PNJ03222.1"/>
    </source>
</evidence>